<sequence length="93" mass="10147">MILMDWRNASALLFFRQSSTFAQAAFKNDSLDGSRAGTLDRDGARNLTSADAALTDCGNARGNRPVASVITAETHLAQRHYYSDSRSCSIITF</sequence>
<reference evidence="1 2" key="1">
    <citation type="submission" date="2017-07" db="EMBL/GenBank/DDBJ databases">
        <title>Phylogenetic study on the rhizospheric bacterium Ochrobactrum sp. A44.</title>
        <authorList>
            <person name="Krzyzanowska D.M."/>
            <person name="Ossowicki A."/>
            <person name="Rajewska M."/>
            <person name="Maciag T."/>
            <person name="Kaczynski Z."/>
            <person name="Czerwicka M."/>
            <person name="Jafra S."/>
        </authorList>
    </citation>
    <scope>NUCLEOTIDE SEQUENCE [LARGE SCALE GENOMIC DNA]</scope>
    <source>
        <strain evidence="1 2">PR17</strain>
    </source>
</reference>
<dbReference type="EMBL" id="NNRK01000030">
    <property type="protein sequence ID" value="OYR12166.1"/>
    <property type="molecule type" value="Genomic_DNA"/>
</dbReference>
<dbReference type="Proteomes" id="UP000216345">
    <property type="component" value="Unassembled WGS sequence"/>
</dbReference>
<name>A0A256FBX8_9HYPH</name>
<accession>A0A256FBX8</accession>
<evidence type="ECO:0000313" key="1">
    <source>
        <dbReference type="EMBL" id="OYR12166.1"/>
    </source>
</evidence>
<comment type="caution">
    <text evidence="1">The sequence shown here is derived from an EMBL/GenBank/DDBJ whole genome shotgun (WGS) entry which is preliminary data.</text>
</comment>
<gene>
    <name evidence="1" type="ORF">CEV32_1235</name>
</gene>
<proteinExistence type="predicted"/>
<keyword evidence="2" id="KW-1185">Reference proteome</keyword>
<dbReference type="AlphaFoldDB" id="A0A256FBX8"/>
<organism evidence="1 2">
    <name type="scientific">Brucella rhizosphaerae</name>
    <dbReference type="NCBI Taxonomy" id="571254"/>
    <lineage>
        <taxon>Bacteria</taxon>
        <taxon>Pseudomonadati</taxon>
        <taxon>Pseudomonadota</taxon>
        <taxon>Alphaproteobacteria</taxon>
        <taxon>Hyphomicrobiales</taxon>
        <taxon>Brucellaceae</taxon>
        <taxon>Brucella/Ochrobactrum group</taxon>
        <taxon>Brucella</taxon>
    </lineage>
</organism>
<evidence type="ECO:0000313" key="2">
    <source>
        <dbReference type="Proteomes" id="UP000216345"/>
    </source>
</evidence>
<protein>
    <submittedName>
        <fullName evidence="1">Uncharacterized protein</fullName>
    </submittedName>
</protein>